<dbReference type="EMBL" id="CP025613">
    <property type="protein sequence ID" value="AUN33582.1"/>
    <property type="molecule type" value="Genomic_DNA"/>
</dbReference>
<protein>
    <submittedName>
        <fullName evidence="1">Glucan 1,4-alpha-glucosidase</fullName>
    </submittedName>
</protein>
<dbReference type="InterPro" id="IPR014718">
    <property type="entry name" value="GH-type_carb-bd"/>
</dbReference>
<dbReference type="KEGG" id="ncb:C0V82_24915"/>
<gene>
    <name evidence="1" type="ORF">C0V82_24915</name>
</gene>
<dbReference type="GO" id="GO:0004553">
    <property type="term" value="F:hydrolase activity, hydrolyzing O-glycosyl compounds"/>
    <property type="evidence" value="ECO:0007669"/>
    <property type="project" value="TreeGrafter"/>
</dbReference>
<dbReference type="OrthoDB" id="9806081at2"/>
<geneLocation type="plasmid" evidence="1 2">
    <name>unnamed1</name>
</geneLocation>
<reference evidence="1 2" key="1">
    <citation type="submission" date="2017-12" db="EMBL/GenBank/DDBJ databases">
        <title>Genomes of bacteria within cyanobacterial aggregates.</title>
        <authorList>
            <person name="Cai H."/>
        </authorList>
    </citation>
    <scope>NUCLEOTIDE SEQUENCE [LARGE SCALE GENOMIC DNA]</scope>
    <source>
        <strain evidence="1 2">TH16</strain>
        <plasmid evidence="1 2">unnamed1</plasmid>
    </source>
</reference>
<dbReference type="GO" id="GO:0030246">
    <property type="term" value="F:carbohydrate binding"/>
    <property type="evidence" value="ECO:0007669"/>
    <property type="project" value="InterPro"/>
</dbReference>
<proteinExistence type="predicted"/>
<dbReference type="InterPro" id="IPR008928">
    <property type="entry name" value="6-hairpin_glycosidase_sf"/>
</dbReference>
<keyword evidence="2" id="KW-1185">Reference proteome</keyword>
<dbReference type="PANTHER" id="PTHR31616">
    <property type="entry name" value="TREHALASE"/>
    <property type="match status" value="1"/>
</dbReference>
<dbReference type="GO" id="GO:0005975">
    <property type="term" value="P:carbohydrate metabolic process"/>
    <property type="evidence" value="ECO:0007669"/>
    <property type="project" value="InterPro"/>
</dbReference>
<dbReference type="PANTHER" id="PTHR31616:SF0">
    <property type="entry name" value="GLUCAN 1,4-ALPHA-GLUCOSIDASE"/>
    <property type="match status" value="1"/>
</dbReference>
<dbReference type="InterPro" id="IPR011613">
    <property type="entry name" value="GH15-like"/>
</dbReference>
<dbReference type="AlphaFoldDB" id="A0A2K9NKI5"/>
<dbReference type="InterPro" id="IPR015220">
    <property type="entry name" value="Glucodextranase_N"/>
</dbReference>
<dbReference type="NCBIfam" id="TIGR01535">
    <property type="entry name" value="glucan_glucosid"/>
    <property type="match status" value="1"/>
</dbReference>
<accession>A0A2K9NKI5</accession>
<dbReference type="InterPro" id="IPR011013">
    <property type="entry name" value="Gal_mutarotase_sf_dom"/>
</dbReference>
<dbReference type="RefSeq" id="WP_102115091.1">
    <property type="nucleotide sequence ID" value="NZ_BMGN01000001.1"/>
</dbReference>
<dbReference type="Gene3D" id="2.70.98.10">
    <property type="match status" value="1"/>
</dbReference>
<dbReference type="Pfam" id="PF09137">
    <property type="entry name" value="Glucodextran_N"/>
    <property type="match status" value="1"/>
</dbReference>
<dbReference type="SUPFAM" id="SSF74650">
    <property type="entry name" value="Galactose mutarotase-like"/>
    <property type="match status" value="1"/>
</dbReference>
<dbReference type="InterPro" id="IPR006425">
    <property type="entry name" value="Glucoamylase_bac"/>
</dbReference>
<dbReference type="InterPro" id="IPR012341">
    <property type="entry name" value="6hp_glycosidase-like_sf"/>
</dbReference>
<dbReference type="SUPFAM" id="SSF48208">
    <property type="entry name" value="Six-hairpin glycosidases"/>
    <property type="match status" value="1"/>
</dbReference>
<dbReference type="CDD" id="cd07430">
    <property type="entry name" value="GH15_N"/>
    <property type="match status" value="1"/>
</dbReference>
<evidence type="ECO:0000313" key="2">
    <source>
        <dbReference type="Proteomes" id="UP000234752"/>
    </source>
</evidence>
<dbReference type="Proteomes" id="UP000234752">
    <property type="component" value="Plasmid unnamed1"/>
</dbReference>
<dbReference type="GO" id="GO:0016757">
    <property type="term" value="F:glycosyltransferase activity"/>
    <property type="evidence" value="ECO:0007669"/>
    <property type="project" value="UniProtKB-ARBA"/>
</dbReference>
<keyword evidence="1" id="KW-0614">Plasmid</keyword>
<sequence length="797" mass="85318">MTRTLRSTALTVTGTLAALLMCGTALAATAPGAPGAKPTFSYAGKDGIGTSYEAYVKGRYQDGGVTGPVSKVWFSLAHGVITETMQGMIHEAQLRELQFAVKGDGFVHTEYDDMETHVDYLHKDAAGRPLSLAYKIVNRDRQGRYEIEKHVFTDPDRDTLFVRTIFRALKTGITPVLLADPQMAGTGSNDKADTVGGTLNAVEGTHALVIKADKPFVKASVGFVGASDGLSQLRKDGALTAYDTTGAKAGNVALAGELPTLSAGQEATYDVAVAFGADRAAANAMADASLKVGYAATLAKFNGQGDAVGWEDYIQGLAPLKDLAAMATDGGSLAFVSALVLKAQEDKTYAGALIASLSAPWGETVSTEKLATGYKAVWPRDFYQCAMALLALGDTQTPLAAFNYLKTVQVSAQTKGNKGANGWFLQKTHVDGTIEWVGVQLDQTAMPIMLGWKLWQAGVVDEATLKAMYPTMLKPAADFLVKGGKIGLDWNKETITPPNSQQERWEEQPGHSPSTTAAIVAGLISAAEIADKLGQAEDAKTYRATADAINGAIEARMFTTQGTYGNGRYFLRVNQNDNPNDKGPVNAANGQQGLTENVYLDGGFLELVRYGVRAPNAESIVDSLGELDDMSIPDHFRVKYEFKFAGDPATYPGWRRYGNDGYGEDIRNGGNYGTGELTGGMGVGQRGRVWPIFTGERGHYELARASAKPGGVTAAELDSIRMTYVRGMEKFANEGMMIPEQVWDGVGVSPKGYKLGEGTNSATPLAWSHAEYVKLLRSVRDRQVWDLYAPVVARYGK</sequence>
<organism evidence="1 2">
    <name type="scientific">Niveispirillum cyanobacteriorum</name>
    <dbReference type="NCBI Taxonomy" id="1612173"/>
    <lineage>
        <taxon>Bacteria</taxon>
        <taxon>Pseudomonadati</taxon>
        <taxon>Pseudomonadota</taxon>
        <taxon>Alphaproteobacteria</taxon>
        <taxon>Rhodospirillales</taxon>
        <taxon>Azospirillaceae</taxon>
        <taxon>Niveispirillum</taxon>
    </lineage>
</organism>
<dbReference type="Gene3D" id="1.50.10.10">
    <property type="match status" value="1"/>
</dbReference>
<evidence type="ECO:0000313" key="1">
    <source>
        <dbReference type="EMBL" id="AUN33582.1"/>
    </source>
</evidence>
<dbReference type="Pfam" id="PF00723">
    <property type="entry name" value="Glyco_hydro_15"/>
    <property type="match status" value="1"/>
</dbReference>
<name>A0A2K9NKI5_9PROT</name>